<evidence type="ECO:0000313" key="4">
    <source>
        <dbReference type="Proteomes" id="UP000184085"/>
    </source>
</evidence>
<dbReference type="Pfam" id="PF00353">
    <property type="entry name" value="HemolysinCabind"/>
    <property type="match status" value="3"/>
</dbReference>
<accession>A0A1M4MVZ3</accession>
<keyword evidence="4" id="KW-1185">Reference proteome</keyword>
<dbReference type="GO" id="GO:0005509">
    <property type="term" value="F:calcium ion binding"/>
    <property type="evidence" value="ECO:0007669"/>
    <property type="project" value="InterPro"/>
</dbReference>
<dbReference type="InterPro" id="IPR011049">
    <property type="entry name" value="Serralysin-like_metalloprot_C"/>
</dbReference>
<keyword evidence="2" id="KW-0964">Secreted</keyword>
<dbReference type="Proteomes" id="UP000184085">
    <property type="component" value="Unassembled WGS sequence"/>
</dbReference>
<dbReference type="AlphaFoldDB" id="A0A1M4MVZ3"/>
<dbReference type="EMBL" id="FMJB01000033">
    <property type="protein sequence ID" value="SCM66683.1"/>
    <property type="molecule type" value="Genomic_DNA"/>
</dbReference>
<dbReference type="InterPro" id="IPR018511">
    <property type="entry name" value="Hemolysin-typ_Ca-bd_CS"/>
</dbReference>
<evidence type="ECO:0000256" key="1">
    <source>
        <dbReference type="ARBA" id="ARBA00004613"/>
    </source>
</evidence>
<dbReference type="PANTHER" id="PTHR38340:SF1">
    <property type="entry name" value="S-LAYER PROTEIN"/>
    <property type="match status" value="1"/>
</dbReference>
<comment type="subcellular location">
    <subcellularLocation>
        <location evidence="1">Secreted</location>
    </subcellularLocation>
</comment>
<evidence type="ECO:0000313" key="3">
    <source>
        <dbReference type="EMBL" id="SCM66683.1"/>
    </source>
</evidence>
<name>A0A1M4MVZ3_9RHOB</name>
<dbReference type="PROSITE" id="PS00330">
    <property type="entry name" value="HEMOLYSIN_CALCIUM"/>
    <property type="match status" value="1"/>
</dbReference>
<dbReference type="PANTHER" id="PTHR38340">
    <property type="entry name" value="S-LAYER PROTEIN"/>
    <property type="match status" value="1"/>
</dbReference>
<reference evidence="4" key="1">
    <citation type="submission" date="2016-09" db="EMBL/GenBank/DDBJ databases">
        <authorList>
            <person name="Wibberg D."/>
        </authorList>
    </citation>
    <scope>NUCLEOTIDE SEQUENCE [LARGE SCALE GENOMIC DNA]</scope>
</reference>
<proteinExistence type="predicted"/>
<dbReference type="InterPro" id="IPR001343">
    <property type="entry name" value="Hemolysn_Ca-bd"/>
</dbReference>
<dbReference type="GO" id="GO:0005576">
    <property type="term" value="C:extracellular region"/>
    <property type="evidence" value="ECO:0007669"/>
    <property type="project" value="UniProtKB-SubCell"/>
</dbReference>
<dbReference type="PRINTS" id="PR00313">
    <property type="entry name" value="CABNDNGRPT"/>
</dbReference>
<dbReference type="InterPro" id="IPR050557">
    <property type="entry name" value="RTX_toxin/Mannuronan_C5-epim"/>
</dbReference>
<organism evidence="3 4">
    <name type="scientific">Donghicola eburneus</name>
    <dbReference type="NCBI Taxonomy" id="393278"/>
    <lineage>
        <taxon>Bacteria</taxon>
        <taxon>Pseudomonadati</taxon>
        <taxon>Pseudomonadota</taxon>
        <taxon>Alphaproteobacteria</taxon>
        <taxon>Rhodobacterales</taxon>
        <taxon>Roseobacteraceae</taxon>
        <taxon>Donghicola</taxon>
    </lineage>
</organism>
<evidence type="ECO:0000256" key="2">
    <source>
        <dbReference type="ARBA" id="ARBA00022525"/>
    </source>
</evidence>
<gene>
    <name evidence="3" type="ORF">KARMA_0862</name>
</gene>
<dbReference type="Gene3D" id="2.150.10.10">
    <property type="entry name" value="Serralysin-like metalloprotease, C-terminal"/>
    <property type="match status" value="2"/>
</dbReference>
<dbReference type="SUPFAM" id="SSF51120">
    <property type="entry name" value="beta-Roll"/>
    <property type="match status" value="2"/>
</dbReference>
<protein>
    <submittedName>
        <fullName evidence="3">Putative hemolysin expression modulating protein</fullName>
    </submittedName>
</protein>
<dbReference type="RefSeq" id="WP_072704579.1">
    <property type="nucleotide sequence ID" value="NZ_FMJB01000033.1"/>
</dbReference>
<sequence>MSGTVIWNGYETSLDTVALYIEIKVEYREAPFPETLSDWGLGPEFVQADKHMYSMLTIGGRRPNLIEDGTGIEINAQQYGTIYDAYETDRWDTGDPTGQGDWRGEDYFKNSVGVISTMPTDGYQDWVDGGELTPYHYDERPDTFYIIETISGSQLQTVLNRATSVTDTGILPDAGLIEVSNYLTSQSADPDRFDQMADPANPSAWSFQYADEASLVGIDILKYETGYDPANLSSPMTQGALSYLGSALAAKGKDLLPEHFKTVEEAEAFVADLQDTFIDGALDLIEQTRGGTSFSKWVKANEAHVSDLEQSLLDKSDLGKVLGELAVSVRDQSGGTTATIYNTADGWGIDYPYDTEATRFIGSQGSTWVTAYDSVLYAFTGRGSDTLFGGAEADWLAAGKGRDMISAGSGNDQIHGGSGVDDLSGDAGKDRIWGGNGDDWIYGGSQRDRLFGGTGDDYLLGGSGNDTLKGGAGDDWIEGDKGNDTLTGNAGSDTFIFTNFKGSYYIPSGQDTVTDFDADEGDSLVLYLEGYASVAEVKAVAHQDGDDLVIDFGGRQVLTLNNTTWRDVKNSIDIVDVIDTLDTI</sequence>